<reference evidence="3" key="1">
    <citation type="submission" date="2023-07" db="EMBL/GenBank/DDBJ databases">
        <title>Zobellia barbeyronii sp. nov., a new marine flavobacterium, isolated from green and red algae.</title>
        <authorList>
            <person name="Nedashkovskaya O.I."/>
            <person name="Otstavnykh N."/>
            <person name="Zhukova N."/>
            <person name="Guzev K."/>
            <person name="Chausova V."/>
            <person name="Tekutyeva L."/>
            <person name="Mikhailov V."/>
            <person name="Isaeva M."/>
        </authorList>
    </citation>
    <scope>NUCLEOTIDE SEQUENCE [LARGE SCALE GENOMIC DNA]</scope>
    <source>
        <strain evidence="3">KMM 6746</strain>
    </source>
</reference>
<name>A0ABS5WKZ3_9FLAO</name>
<evidence type="ECO:0000256" key="1">
    <source>
        <dbReference type="SAM" id="SignalP"/>
    </source>
</evidence>
<accession>A0ABS5WKZ3</accession>
<protein>
    <recommendedName>
        <fullName evidence="4">Lipoprotein</fullName>
    </recommendedName>
</protein>
<comment type="caution">
    <text evidence="2">The sequence shown here is derived from an EMBL/GenBank/DDBJ whole genome shotgun (WGS) entry which is preliminary data.</text>
</comment>
<dbReference type="RefSeq" id="WP_214613599.1">
    <property type="nucleotide sequence ID" value="NZ_JACATN010000024.1"/>
</dbReference>
<gene>
    <name evidence="2" type="ORF">HW347_20520</name>
</gene>
<evidence type="ECO:0008006" key="4">
    <source>
        <dbReference type="Google" id="ProtNLM"/>
    </source>
</evidence>
<keyword evidence="1" id="KW-0732">Signal</keyword>
<organism evidence="2 3">
    <name type="scientific">Zobellia barbeyronii</name>
    <dbReference type="NCBI Taxonomy" id="2748009"/>
    <lineage>
        <taxon>Bacteria</taxon>
        <taxon>Pseudomonadati</taxon>
        <taxon>Bacteroidota</taxon>
        <taxon>Flavobacteriia</taxon>
        <taxon>Flavobacteriales</taxon>
        <taxon>Flavobacteriaceae</taxon>
        <taxon>Zobellia</taxon>
    </lineage>
</organism>
<proteinExistence type="predicted"/>
<feature type="chain" id="PRO_5045600307" description="Lipoprotein" evidence="1">
    <location>
        <begin position="25"/>
        <end position="244"/>
    </location>
</feature>
<feature type="signal peptide" evidence="1">
    <location>
        <begin position="1"/>
        <end position="24"/>
    </location>
</feature>
<sequence length="244" mass="27749">MKNKILFLLSVVILWSCSPKIRNAISNSQFQPLDLKSEVIVLDSTTNLLGSTLIGTFKIGDSGFTTDCGYSKVVNDAKIQARKFGGNIIQLTELKRPKKWGSTCYQIKGNILRNLDEKTFTKLKSISELNNKSRLPIDADYAKVYFYRPRMANGSFIGYKVRMDTDSVVCRTRNGEKCELKIYDFGNHTFWAKTESADSVTIDIQKGKEYFIRCAMNPGVIISKPYLNHIESHIAIKEFEEMDK</sequence>
<keyword evidence="3" id="KW-1185">Reference proteome</keyword>
<evidence type="ECO:0000313" key="3">
    <source>
        <dbReference type="Proteomes" id="UP000740413"/>
    </source>
</evidence>
<dbReference type="Proteomes" id="UP000740413">
    <property type="component" value="Unassembled WGS sequence"/>
</dbReference>
<dbReference type="EMBL" id="JACATN010000024">
    <property type="protein sequence ID" value="MBT2163663.1"/>
    <property type="molecule type" value="Genomic_DNA"/>
</dbReference>
<evidence type="ECO:0000313" key="2">
    <source>
        <dbReference type="EMBL" id="MBT2163663.1"/>
    </source>
</evidence>